<dbReference type="AlphaFoldDB" id="A0A844GUI9"/>
<comment type="caution">
    <text evidence="2">The sequence shown here is derived from an EMBL/GenBank/DDBJ whole genome shotgun (WGS) entry which is preliminary data.</text>
</comment>
<dbReference type="Proteomes" id="UP000437131">
    <property type="component" value="Unassembled WGS sequence"/>
</dbReference>
<organism evidence="2 3">
    <name type="scientific">Cyanobacterium aponinum 0216</name>
    <dbReference type="NCBI Taxonomy" id="2676140"/>
    <lineage>
        <taxon>Bacteria</taxon>
        <taxon>Bacillati</taxon>
        <taxon>Cyanobacteriota</taxon>
        <taxon>Cyanophyceae</taxon>
        <taxon>Oscillatoriophycideae</taxon>
        <taxon>Chroococcales</taxon>
        <taxon>Geminocystaceae</taxon>
        <taxon>Cyanobacterium</taxon>
    </lineage>
</organism>
<evidence type="ECO:0000256" key="1">
    <source>
        <dbReference type="ARBA" id="ARBA00022729"/>
    </source>
</evidence>
<dbReference type="PANTHER" id="PTHR30222:SF17">
    <property type="entry name" value="SPERMIDINE_PUTRESCINE-BINDING PERIPLASMIC PROTEIN"/>
    <property type="match status" value="1"/>
</dbReference>
<dbReference type="PROSITE" id="PS51257">
    <property type="entry name" value="PROKAR_LIPOPROTEIN"/>
    <property type="match status" value="1"/>
</dbReference>
<dbReference type="RefSeq" id="WP_155083418.1">
    <property type="nucleotide sequence ID" value="NZ_WMIA01000005.1"/>
</dbReference>
<dbReference type="Gene3D" id="3.40.190.10">
    <property type="entry name" value="Periplasmic binding protein-like II"/>
    <property type="match status" value="2"/>
</dbReference>
<gene>
    <name evidence="2" type="ORF">GGC33_06340</name>
</gene>
<dbReference type="Pfam" id="PF13343">
    <property type="entry name" value="SBP_bac_6"/>
    <property type="match status" value="1"/>
</dbReference>
<dbReference type="PROSITE" id="PS51318">
    <property type="entry name" value="TAT"/>
    <property type="match status" value="1"/>
</dbReference>
<evidence type="ECO:0000313" key="3">
    <source>
        <dbReference type="Proteomes" id="UP000437131"/>
    </source>
</evidence>
<sequence length="380" mass="43759">MLSRRLFLLGSGSVALSSVLSGCESASDLSIAILEGSLPNQLITNIKQESAKLGIVKLKPESTLEKLYQSLLTQQEKTINNLNNNSPKSTLQLSIIGNNQREINKQDLTTLGNYWLPFAIENELIDPLDLKILENWSKLSPLFQKLVTRNNQGKLDNQGQIWGAPYRWGYTMIAYREDKLQNLGWQPQDWEDLWKPEIKHRFSLLNQPREIIGLVLKKLGYSYNTKNLKQINNLLPELKTLNQQVKFYDSRNYLQPLILGDTWLAVGWSTDIIPLIERYHNIKAVIPLSGTSLWADIWVKPRNQSSELEKIYNWIDFCWQSKSARQISLFSSGISPVETNFSETNRQIPLMSPEVLAKSEFIEPLESQFFAEYEQIWTQL</sequence>
<keyword evidence="1" id="KW-0732">Signal</keyword>
<evidence type="ECO:0000313" key="2">
    <source>
        <dbReference type="EMBL" id="MTF38539.1"/>
    </source>
</evidence>
<dbReference type="InterPro" id="IPR006311">
    <property type="entry name" value="TAT_signal"/>
</dbReference>
<reference evidence="2 3" key="1">
    <citation type="submission" date="2019-11" db="EMBL/GenBank/DDBJ databases">
        <title>Isolation of a new High Light Tolerant Cyanobacteria.</title>
        <authorList>
            <person name="Dobson Z."/>
            <person name="Vaughn N."/>
            <person name="Vaughn M."/>
            <person name="Fromme P."/>
            <person name="Mazor Y."/>
        </authorList>
    </citation>
    <scope>NUCLEOTIDE SEQUENCE [LARGE SCALE GENOMIC DNA]</scope>
    <source>
        <strain evidence="2 3">0216</strain>
    </source>
</reference>
<proteinExistence type="predicted"/>
<dbReference type="SUPFAM" id="SSF53850">
    <property type="entry name" value="Periplasmic binding protein-like II"/>
    <property type="match status" value="1"/>
</dbReference>
<protein>
    <submittedName>
        <fullName evidence="2">Extracellular solute-binding protein</fullName>
    </submittedName>
</protein>
<dbReference type="EMBL" id="WMIA01000005">
    <property type="protein sequence ID" value="MTF38539.1"/>
    <property type="molecule type" value="Genomic_DNA"/>
</dbReference>
<accession>A0A844GUI9</accession>
<dbReference type="PANTHER" id="PTHR30222">
    <property type="entry name" value="SPERMIDINE/PUTRESCINE-BINDING PERIPLASMIC PROTEIN"/>
    <property type="match status" value="1"/>
</dbReference>
<name>A0A844GUI9_9CHRO</name>